<dbReference type="AlphaFoldDB" id="A0A0N7L4R8"/>
<dbReference type="Proteomes" id="UP000054928">
    <property type="component" value="Unassembled WGS sequence"/>
</dbReference>
<protein>
    <submittedName>
        <fullName evidence="1">Uncharacterized protein</fullName>
    </submittedName>
</protein>
<reference evidence="2" key="1">
    <citation type="submission" date="2014-09" db="EMBL/GenBank/DDBJ databases">
        <authorList>
            <person name="Sharma Rahul"/>
            <person name="Thines Marco"/>
        </authorList>
    </citation>
    <scope>NUCLEOTIDE SEQUENCE [LARGE SCALE GENOMIC DNA]</scope>
</reference>
<dbReference type="GeneID" id="36404737"/>
<dbReference type="RefSeq" id="XP_024575804.1">
    <property type="nucleotide sequence ID" value="XM_024724982.1"/>
</dbReference>
<evidence type="ECO:0000313" key="2">
    <source>
        <dbReference type="Proteomes" id="UP000054928"/>
    </source>
</evidence>
<name>A0A0N7L4R8_PLAHL</name>
<proteinExistence type="predicted"/>
<sequence length="60" mass="6703">MVAVGMYLRQDFGSIVPPEGRESSHLVKFERLLLRKIETDCLELLVLNGTVSGLCCKEHA</sequence>
<keyword evidence="2" id="KW-1185">Reference proteome</keyword>
<accession>A0A0N7L4R8</accession>
<organism evidence="1 2">
    <name type="scientific">Plasmopara halstedii</name>
    <name type="common">Downy mildew of sunflower</name>
    <dbReference type="NCBI Taxonomy" id="4781"/>
    <lineage>
        <taxon>Eukaryota</taxon>
        <taxon>Sar</taxon>
        <taxon>Stramenopiles</taxon>
        <taxon>Oomycota</taxon>
        <taxon>Peronosporomycetes</taxon>
        <taxon>Peronosporales</taxon>
        <taxon>Peronosporaceae</taxon>
        <taxon>Plasmopara</taxon>
    </lineage>
</organism>
<dbReference type="EMBL" id="CCYD01000428">
    <property type="protein sequence ID" value="CEG39435.1"/>
    <property type="molecule type" value="Genomic_DNA"/>
</dbReference>
<evidence type="ECO:0000313" key="1">
    <source>
        <dbReference type="EMBL" id="CEG39435.1"/>
    </source>
</evidence>